<evidence type="ECO:0000313" key="3">
    <source>
        <dbReference type="Proteomes" id="UP000614058"/>
    </source>
</evidence>
<dbReference type="GeneID" id="84907766"/>
<dbReference type="Pfam" id="PF10670">
    <property type="entry name" value="DUF4198"/>
    <property type="match status" value="1"/>
</dbReference>
<feature type="chain" id="PRO_5046816119" evidence="1">
    <location>
        <begin position="19"/>
        <end position="234"/>
    </location>
</feature>
<protein>
    <submittedName>
        <fullName evidence="2">DUF4198 domain-containing protein</fullName>
    </submittedName>
</protein>
<evidence type="ECO:0000313" key="2">
    <source>
        <dbReference type="EMBL" id="MBK0396396.1"/>
    </source>
</evidence>
<gene>
    <name evidence="2" type="ORF">JDW22_07360</name>
</gene>
<organism evidence="2 3">
    <name type="scientific">Kingella bonacorsii</name>
    <dbReference type="NCBI Taxonomy" id="2796361"/>
    <lineage>
        <taxon>Bacteria</taxon>
        <taxon>Pseudomonadati</taxon>
        <taxon>Pseudomonadota</taxon>
        <taxon>Betaproteobacteria</taxon>
        <taxon>Neisseriales</taxon>
        <taxon>Neisseriaceae</taxon>
        <taxon>Kingella</taxon>
    </lineage>
</organism>
<dbReference type="RefSeq" id="WP_003798314.1">
    <property type="nucleotide sequence ID" value="NZ_JAEHNZ010000002.1"/>
</dbReference>
<dbReference type="Proteomes" id="UP000614058">
    <property type="component" value="Unassembled WGS sequence"/>
</dbReference>
<feature type="signal peptide" evidence="1">
    <location>
        <begin position="1"/>
        <end position="18"/>
    </location>
</feature>
<proteinExistence type="predicted"/>
<dbReference type="EMBL" id="JAEHNZ010000002">
    <property type="protein sequence ID" value="MBK0396396.1"/>
    <property type="molecule type" value="Genomic_DNA"/>
</dbReference>
<name>A0ABS1BSY8_9NEIS</name>
<dbReference type="InterPro" id="IPR019613">
    <property type="entry name" value="DUF4198"/>
</dbReference>
<accession>A0ABS1BSY8</accession>
<keyword evidence="3" id="KW-1185">Reference proteome</keyword>
<comment type="caution">
    <text evidence="2">The sequence shown here is derived from an EMBL/GenBank/DDBJ whole genome shotgun (WGS) entry which is preliminary data.</text>
</comment>
<evidence type="ECO:0000256" key="1">
    <source>
        <dbReference type="SAM" id="SignalP"/>
    </source>
</evidence>
<sequence>MKKLVLTLALALSGAAGAHGVWVAQHYGEYGIVYGMGAYDDAYAGKKVRAVNGLDENLKPTPVQTRGHMQHTFVEPQKAAVVTVVFDNDLWRKTPEGKWKELKAGENAPADEVSRSLKYNISILKPYQGKLQPFADLPVQIIPDQDPSQLKQGEAFTVTVYNQGRPAANAEVTADYVNDMPNRVKTDAQGRATLHVRNAGVNVVGAMLSANMPQDKVATLHRVVSTLSFTSSKK</sequence>
<reference evidence="2 3" key="1">
    <citation type="journal article" date="2021" name="Pathogens">
        <title>Isolation and Characterization of Kingella bonacorsii sp. nov., A Novel Kingella Species Detected in a Stable Periodontitis Subject.</title>
        <authorList>
            <person name="Antezack A."/>
            <person name="Boxberger M."/>
            <person name="Rolland C."/>
            <person name="Monnet-Corti V."/>
            <person name="La Scola B."/>
        </authorList>
    </citation>
    <scope>NUCLEOTIDE SEQUENCE [LARGE SCALE GENOMIC DNA]</scope>
    <source>
        <strain evidence="2 3">Marseille-Q4569</strain>
    </source>
</reference>
<keyword evidence="1" id="KW-0732">Signal</keyword>